<sequence>MKTTCAAGGLMVRDDCVLLVKIAYGANKDCWMLPGGLVDEGEAVEQAAAREVREETGIEAKPVRLIGVRTGIRETDDGHMLDLYFVYEMEWLAGDAAPDHYESMDARFRPISEVLEDESTIHLTKELLRSYLQAAPAAGLTKLGAGIATNTKYVDYKVYTV</sequence>
<feature type="domain" description="Nudix hydrolase" evidence="4">
    <location>
        <begin position="2"/>
        <end position="136"/>
    </location>
</feature>
<evidence type="ECO:0000313" key="6">
    <source>
        <dbReference type="Proteomes" id="UP000479114"/>
    </source>
</evidence>
<proteinExistence type="inferred from homology"/>
<dbReference type="Pfam" id="PF00293">
    <property type="entry name" value="NUDIX"/>
    <property type="match status" value="1"/>
</dbReference>
<dbReference type="KEGG" id="prz:GZH47_13440"/>
<dbReference type="AlphaFoldDB" id="A0A6C0P500"/>
<dbReference type="InterPro" id="IPR015797">
    <property type="entry name" value="NUDIX_hydrolase-like_dom_sf"/>
</dbReference>
<dbReference type="InterPro" id="IPR020084">
    <property type="entry name" value="NUDIX_hydrolase_CS"/>
</dbReference>
<name>A0A6C0P500_9BACL</name>
<evidence type="ECO:0000256" key="3">
    <source>
        <dbReference type="RuleBase" id="RU003476"/>
    </source>
</evidence>
<evidence type="ECO:0000259" key="4">
    <source>
        <dbReference type="PROSITE" id="PS51462"/>
    </source>
</evidence>
<dbReference type="Proteomes" id="UP000479114">
    <property type="component" value="Chromosome"/>
</dbReference>
<dbReference type="SUPFAM" id="SSF55811">
    <property type="entry name" value="Nudix"/>
    <property type="match status" value="1"/>
</dbReference>
<gene>
    <name evidence="5" type="ORF">GZH47_13440</name>
</gene>
<dbReference type="InterPro" id="IPR000086">
    <property type="entry name" value="NUDIX_hydrolase_dom"/>
</dbReference>
<organism evidence="5 6">
    <name type="scientific">Paenibacillus rhizovicinus</name>
    <dbReference type="NCBI Taxonomy" id="2704463"/>
    <lineage>
        <taxon>Bacteria</taxon>
        <taxon>Bacillati</taxon>
        <taxon>Bacillota</taxon>
        <taxon>Bacilli</taxon>
        <taxon>Bacillales</taxon>
        <taxon>Paenibacillaceae</taxon>
        <taxon>Paenibacillus</taxon>
    </lineage>
</organism>
<dbReference type="PRINTS" id="PR00502">
    <property type="entry name" value="NUDIXFAMILY"/>
</dbReference>
<dbReference type="PANTHER" id="PTHR43046">
    <property type="entry name" value="GDP-MANNOSE MANNOSYL HYDROLASE"/>
    <property type="match status" value="1"/>
</dbReference>
<comment type="cofactor">
    <cofactor evidence="1">
        <name>Mg(2+)</name>
        <dbReference type="ChEBI" id="CHEBI:18420"/>
    </cofactor>
</comment>
<dbReference type="GO" id="GO:0016787">
    <property type="term" value="F:hydrolase activity"/>
    <property type="evidence" value="ECO:0007669"/>
    <property type="project" value="UniProtKB-KW"/>
</dbReference>
<comment type="similarity">
    <text evidence="3">Belongs to the Nudix hydrolase family.</text>
</comment>
<dbReference type="PROSITE" id="PS51462">
    <property type="entry name" value="NUDIX"/>
    <property type="match status" value="1"/>
</dbReference>
<dbReference type="PROSITE" id="PS00893">
    <property type="entry name" value="NUDIX_BOX"/>
    <property type="match status" value="1"/>
</dbReference>
<keyword evidence="6" id="KW-1185">Reference proteome</keyword>
<protein>
    <submittedName>
        <fullName evidence="5">NUDIX domain-containing protein</fullName>
    </submittedName>
</protein>
<dbReference type="PANTHER" id="PTHR43046:SF2">
    <property type="entry name" value="8-OXO-DGTP DIPHOSPHATASE-RELATED"/>
    <property type="match status" value="1"/>
</dbReference>
<evidence type="ECO:0000256" key="2">
    <source>
        <dbReference type="ARBA" id="ARBA00022801"/>
    </source>
</evidence>
<dbReference type="InterPro" id="IPR020476">
    <property type="entry name" value="Nudix_hydrolase"/>
</dbReference>
<keyword evidence="2 3" id="KW-0378">Hydrolase</keyword>
<accession>A0A6C0P500</accession>
<dbReference type="EMBL" id="CP048286">
    <property type="protein sequence ID" value="QHW31742.1"/>
    <property type="molecule type" value="Genomic_DNA"/>
</dbReference>
<dbReference type="Gene3D" id="3.90.79.10">
    <property type="entry name" value="Nucleoside Triphosphate Pyrophosphohydrolase"/>
    <property type="match status" value="1"/>
</dbReference>
<reference evidence="5 6" key="1">
    <citation type="submission" date="2020-02" db="EMBL/GenBank/DDBJ databases">
        <title>Paenibacillus sp. nov., isolated from rhizosphere soil of tomato.</title>
        <authorList>
            <person name="Weon H.-Y."/>
            <person name="Lee S.A."/>
        </authorList>
    </citation>
    <scope>NUCLEOTIDE SEQUENCE [LARGE SCALE GENOMIC DNA]</scope>
    <source>
        <strain evidence="5 6">14171R-81</strain>
    </source>
</reference>
<evidence type="ECO:0000313" key="5">
    <source>
        <dbReference type="EMBL" id="QHW31742.1"/>
    </source>
</evidence>
<dbReference type="RefSeq" id="WP_162640548.1">
    <property type="nucleotide sequence ID" value="NZ_CP048286.1"/>
</dbReference>
<evidence type="ECO:0000256" key="1">
    <source>
        <dbReference type="ARBA" id="ARBA00001946"/>
    </source>
</evidence>